<feature type="transmembrane region" description="Helical" evidence="7">
    <location>
        <begin position="123"/>
        <end position="140"/>
    </location>
</feature>
<evidence type="ECO:0000256" key="4">
    <source>
        <dbReference type="ARBA" id="ARBA00022989"/>
    </source>
</evidence>
<dbReference type="PANTHER" id="PTHR30474:SF3">
    <property type="entry name" value="PEPTIDOGLYCAN GLYCOSYLTRANSFERASE RODA"/>
    <property type="match status" value="1"/>
</dbReference>
<protein>
    <submittedName>
        <fullName evidence="8">FtsW/RodA/SpoVE family cell cycle protein</fullName>
    </submittedName>
</protein>
<evidence type="ECO:0000313" key="9">
    <source>
        <dbReference type="Proteomes" id="UP001501035"/>
    </source>
</evidence>
<evidence type="ECO:0000256" key="7">
    <source>
        <dbReference type="SAM" id="Phobius"/>
    </source>
</evidence>
<dbReference type="EMBL" id="BAAAVS010000016">
    <property type="protein sequence ID" value="GAA3029337.1"/>
    <property type="molecule type" value="Genomic_DNA"/>
</dbReference>
<accession>A0ABP6L2R4</accession>
<feature type="transmembrane region" description="Helical" evidence="7">
    <location>
        <begin position="424"/>
        <end position="445"/>
    </location>
</feature>
<evidence type="ECO:0000313" key="8">
    <source>
        <dbReference type="EMBL" id="GAA3029337.1"/>
    </source>
</evidence>
<comment type="subcellular location">
    <subcellularLocation>
        <location evidence="1">Membrane</location>
        <topology evidence="1">Multi-pass membrane protein</topology>
    </subcellularLocation>
</comment>
<name>A0ABP6L2R4_9ACTN</name>
<dbReference type="Pfam" id="PF01098">
    <property type="entry name" value="FTSW_RODA_SPOVE"/>
    <property type="match status" value="1"/>
</dbReference>
<organism evidence="8 9">
    <name type="scientific">Gordonia defluvii</name>
    <dbReference type="NCBI Taxonomy" id="283718"/>
    <lineage>
        <taxon>Bacteria</taxon>
        <taxon>Bacillati</taxon>
        <taxon>Actinomycetota</taxon>
        <taxon>Actinomycetes</taxon>
        <taxon>Mycobacteriales</taxon>
        <taxon>Gordoniaceae</taxon>
        <taxon>Gordonia</taxon>
    </lineage>
</organism>
<evidence type="ECO:0000256" key="5">
    <source>
        <dbReference type="ARBA" id="ARBA00023136"/>
    </source>
</evidence>
<feature type="transmembrane region" description="Helical" evidence="7">
    <location>
        <begin position="187"/>
        <end position="207"/>
    </location>
</feature>
<feature type="transmembrane region" description="Helical" evidence="7">
    <location>
        <begin position="149"/>
        <end position="167"/>
    </location>
</feature>
<keyword evidence="9" id="KW-1185">Reference proteome</keyword>
<feature type="transmembrane region" description="Helical" evidence="7">
    <location>
        <begin position="358"/>
        <end position="379"/>
    </location>
</feature>
<feature type="transmembrane region" description="Helical" evidence="7">
    <location>
        <begin position="51"/>
        <end position="69"/>
    </location>
</feature>
<keyword evidence="3" id="KW-0133">Cell shape</keyword>
<feature type="region of interest" description="Disordered" evidence="6">
    <location>
        <begin position="452"/>
        <end position="485"/>
    </location>
</feature>
<keyword evidence="5 7" id="KW-0472">Membrane</keyword>
<reference evidence="9" key="1">
    <citation type="journal article" date="2019" name="Int. J. Syst. Evol. Microbiol.">
        <title>The Global Catalogue of Microorganisms (GCM) 10K type strain sequencing project: providing services to taxonomists for standard genome sequencing and annotation.</title>
        <authorList>
            <consortium name="The Broad Institute Genomics Platform"/>
            <consortium name="The Broad Institute Genome Sequencing Center for Infectious Disease"/>
            <person name="Wu L."/>
            <person name="Ma J."/>
        </authorList>
    </citation>
    <scope>NUCLEOTIDE SEQUENCE [LARGE SCALE GENOMIC DNA]</scope>
    <source>
        <strain evidence="9">JCM 14234</strain>
    </source>
</reference>
<feature type="transmembrane region" description="Helical" evidence="7">
    <location>
        <begin position="76"/>
        <end position="95"/>
    </location>
</feature>
<dbReference type="InterPro" id="IPR001182">
    <property type="entry name" value="FtsW/RodA"/>
</dbReference>
<keyword evidence="4 7" id="KW-1133">Transmembrane helix</keyword>
<feature type="transmembrane region" description="Helical" evidence="7">
    <location>
        <begin position="20"/>
        <end position="39"/>
    </location>
</feature>
<sequence>MSAPATAAPPVIPPNRARRVELVLIGFAVGLVAVALLIVESAQRQTLSLDLLKYLGAYLGMYLLAHLVIRRYAPHADPLFLPIVAMLNGLGLVLIHRLDLGAEHGGESITGTATVTHNADQQLLWTLVGIIGFAAALIVVRDHRTIARYAYTLGFGGLVFLLIPAVLPASISEINGSKNWIVTPFFSIQPGEFAKIALILFTAAVLVGKRDLFTTAGRRIGPFDVPRARDLGPLMIAWVIAIAIFALQNDLGTPLLIFTTILTMLYVATDKVSWVVIGLVLFAAGAVAAYQLFPHLQVRVQIWLDPFADYADRGYQIAQSLFGLATGGLFGTGLGSGRPNIVPFANTDFIIATIGEELGLVGLAAVLCLYLVLVIRGLRTGITVRDSFGKLLATGLAATVAIQLFVVGGGVTKLIPLTGLTTPFVSYGGSSLVANFLLIALLVRISDAAREPQRPARPAPGIAGVPTTMIPAASGPDPTASKGSR</sequence>
<dbReference type="RefSeq" id="WP_344716396.1">
    <property type="nucleotide sequence ID" value="NZ_BAAAVS010000016.1"/>
</dbReference>
<feature type="transmembrane region" description="Helical" evidence="7">
    <location>
        <begin position="391"/>
        <end position="412"/>
    </location>
</feature>
<evidence type="ECO:0000256" key="3">
    <source>
        <dbReference type="ARBA" id="ARBA00022960"/>
    </source>
</evidence>
<evidence type="ECO:0000256" key="2">
    <source>
        <dbReference type="ARBA" id="ARBA00022692"/>
    </source>
</evidence>
<gene>
    <name evidence="8" type="ORF">GCM10010528_08630</name>
</gene>
<comment type="caution">
    <text evidence="8">The sequence shown here is derived from an EMBL/GenBank/DDBJ whole genome shotgun (WGS) entry which is preliminary data.</text>
</comment>
<proteinExistence type="predicted"/>
<evidence type="ECO:0000256" key="1">
    <source>
        <dbReference type="ARBA" id="ARBA00004141"/>
    </source>
</evidence>
<feature type="transmembrane region" description="Helical" evidence="7">
    <location>
        <begin position="274"/>
        <end position="293"/>
    </location>
</feature>
<dbReference type="PANTHER" id="PTHR30474">
    <property type="entry name" value="CELL CYCLE PROTEIN"/>
    <property type="match status" value="1"/>
</dbReference>
<evidence type="ECO:0000256" key="6">
    <source>
        <dbReference type="SAM" id="MobiDB-lite"/>
    </source>
</evidence>
<keyword evidence="2 7" id="KW-0812">Transmembrane</keyword>
<dbReference type="Proteomes" id="UP001501035">
    <property type="component" value="Unassembled WGS sequence"/>
</dbReference>